<comment type="cofactor">
    <cofactor evidence="6">
        <name>Mg(2+)</name>
        <dbReference type="ChEBI" id="CHEBI:18420"/>
    </cofactor>
</comment>
<accession>A0A1H9PX92</accession>
<dbReference type="RefSeq" id="WP_093071743.1">
    <property type="nucleotide sequence ID" value="NZ_FOGV01000002.1"/>
</dbReference>
<evidence type="ECO:0000256" key="1">
    <source>
        <dbReference type="ARBA" id="ARBA00004889"/>
    </source>
</evidence>
<dbReference type="EMBL" id="FOGV01000002">
    <property type="protein sequence ID" value="SER52738.1"/>
    <property type="molecule type" value="Genomic_DNA"/>
</dbReference>
<dbReference type="AlphaFoldDB" id="A0A1H9PX92"/>
<dbReference type="GO" id="GO:0044205">
    <property type="term" value="P:'de novo' UMP biosynthetic process"/>
    <property type="evidence" value="ECO:0007669"/>
    <property type="project" value="UniProtKB-UniRule"/>
</dbReference>
<comment type="caution">
    <text evidence="6">Lacks conserved residue(s) required for the propagation of feature annotation.</text>
</comment>
<dbReference type="SUPFAM" id="SSF53271">
    <property type="entry name" value="PRTase-like"/>
    <property type="match status" value="1"/>
</dbReference>
<dbReference type="InterPro" id="IPR000836">
    <property type="entry name" value="PRTase_dom"/>
</dbReference>
<dbReference type="CDD" id="cd06223">
    <property type="entry name" value="PRTases_typeI"/>
    <property type="match status" value="1"/>
</dbReference>
<dbReference type="OrthoDB" id="9802134at2"/>
<dbReference type="InterPro" id="IPR023031">
    <property type="entry name" value="OPRT"/>
</dbReference>
<name>A0A1H9PX92_9BACI</name>
<keyword evidence="4 6" id="KW-0808">Transferase</keyword>
<keyword evidence="5 6" id="KW-0665">Pyrimidine biosynthesis</keyword>
<dbReference type="EC" id="2.4.2.10" evidence="2 6"/>
<feature type="binding site" evidence="6">
    <location>
        <position position="124"/>
    </location>
    <ligand>
        <name>orotate</name>
        <dbReference type="ChEBI" id="CHEBI:30839"/>
    </ligand>
</feature>
<feature type="binding site" evidence="6">
    <location>
        <position position="94"/>
    </location>
    <ligand>
        <name>5-phospho-alpha-D-ribose 1-diphosphate</name>
        <dbReference type="ChEBI" id="CHEBI:58017"/>
        <note>ligand shared between dimeric partners</note>
    </ligand>
</feature>
<dbReference type="Proteomes" id="UP000199318">
    <property type="component" value="Unassembled WGS sequence"/>
</dbReference>
<dbReference type="PANTHER" id="PTHR19278">
    <property type="entry name" value="OROTATE PHOSPHORIBOSYLTRANSFERASE"/>
    <property type="match status" value="1"/>
</dbReference>
<keyword evidence="3 6" id="KW-0328">Glycosyltransferase</keyword>
<evidence type="ECO:0000256" key="6">
    <source>
        <dbReference type="HAMAP-Rule" id="MF_01208"/>
    </source>
</evidence>
<dbReference type="GO" id="GO:0019856">
    <property type="term" value="P:pyrimidine nucleobase biosynthetic process"/>
    <property type="evidence" value="ECO:0007669"/>
    <property type="project" value="TreeGrafter"/>
</dbReference>
<evidence type="ECO:0000313" key="8">
    <source>
        <dbReference type="EMBL" id="SER52738.1"/>
    </source>
</evidence>
<keyword evidence="9" id="KW-1185">Reference proteome</keyword>
<feature type="binding site" evidence="6">
    <location>
        <position position="100"/>
    </location>
    <ligand>
        <name>5-phospho-alpha-D-ribose 1-diphosphate</name>
        <dbReference type="ChEBI" id="CHEBI:58017"/>
        <note>ligand shared between dimeric partners</note>
    </ligand>
</feature>
<evidence type="ECO:0000259" key="7">
    <source>
        <dbReference type="Pfam" id="PF00156"/>
    </source>
</evidence>
<evidence type="ECO:0000256" key="3">
    <source>
        <dbReference type="ARBA" id="ARBA00022676"/>
    </source>
</evidence>
<organism evidence="8 9">
    <name type="scientific">Salisediminibacterium halotolerans</name>
    <dbReference type="NCBI Taxonomy" id="517425"/>
    <lineage>
        <taxon>Bacteria</taxon>
        <taxon>Bacillati</taxon>
        <taxon>Bacillota</taxon>
        <taxon>Bacilli</taxon>
        <taxon>Bacillales</taxon>
        <taxon>Bacillaceae</taxon>
        <taxon>Salisediminibacterium</taxon>
    </lineage>
</organism>
<dbReference type="STRING" id="1464123.SAMN05444126_10267"/>
<comment type="function">
    <text evidence="6">Catalyzes the transfer of a ribosyl phosphate group from 5-phosphoribose 1-diphosphate to orotate, leading to the formation of orotidine monophosphate (OMP).</text>
</comment>
<dbReference type="InterPro" id="IPR029057">
    <property type="entry name" value="PRTase-like"/>
</dbReference>
<dbReference type="UniPathway" id="UPA00070">
    <property type="reaction ID" value="UER00119"/>
</dbReference>
<comment type="pathway">
    <text evidence="1 6">Pyrimidine metabolism; UMP biosynthesis via de novo pathway; UMP from orotate: step 1/2.</text>
</comment>
<comment type="similarity">
    <text evidence="6">Belongs to the purine/pyrimidine phosphoribosyltransferase family. PyrE subfamily.</text>
</comment>
<dbReference type="GO" id="GO:0004588">
    <property type="term" value="F:orotate phosphoribosyltransferase activity"/>
    <property type="evidence" value="ECO:0007669"/>
    <property type="project" value="UniProtKB-UniRule"/>
</dbReference>
<gene>
    <name evidence="6" type="primary">pyrE</name>
    <name evidence="8" type="ORF">SAMN05444126_10267</name>
</gene>
<reference evidence="9" key="1">
    <citation type="submission" date="2016-10" db="EMBL/GenBank/DDBJ databases">
        <authorList>
            <person name="de Groot N.N."/>
        </authorList>
    </citation>
    <scope>NUCLEOTIDE SEQUENCE [LARGE SCALE GENOMIC DNA]</scope>
    <source>
        <strain evidence="9">10nlg</strain>
    </source>
</reference>
<feature type="binding site" evidence="6">
    <location>
        <position position="98"/>
    </location>
    <ligand>
        <name>5-phospho-alpha-D-ribose 1-diphosphate</name>
        <dbReference type="ChEBI" id="CHEBI:58017"/>
        <note>ligand shared between dimeric partners</note>
    </ligand>
</feature>
<dbReference type="PANTHER" id="PTHR19278:SF9">
    <property type="entry name" value="URIDINE 5'-MONOPHOSPHATE SYNTHASE"/>
    <property type="match status" value="1"/>
</dbReference>
<comment type="catalytic activity">
    <reaction evidence="6">
        <text>orotidine 5'-phosphate + diphosphate = orotate + 5-phospho-alpha-D-ribose 1-diphosphate</text>
        <dbReference type="Rhea" id="RHEA:10380"/>
        <dbReference type="ChEBI" id="CHEBI:30839"/>
        <dbReference type="ChEBI" id="CHEBI:33019"/>
        <dbReference type="ChEBI" id="CHEBI:57538"/>
        <dbReference type="ChEBI" id="CHEBI:58017"/>
        <dbReference type="EC" id="2.4.2.10"/>
    </reaction>
</comment>
<comment type="caution">
    <text evidence="8">The sequence shown here is derived from an EMBL/GenBank/DDBJ whole genome shotgun (WGS) entry which is preliminary data.</text>
</comment>
<feature type="domain" description="Phosphoribosyltransferase" evidence="7">
    <location>
        <begin position="48"/>
        <end position="167"/>
    </location>
</feature>
<feature type="binding site" description="in other chain" evidence="6">
    <location>
        <begin position="120"/>
        <end position="128"/>
    </location>
    <ligand>
        <name>5-phospho-alpha-D-ribose 1-diphosphate</name>
        <dbReference type="ChEBI" id="CHEBI:58017"/>
        <note>ligand shared between dimeric partners</note>
    </ligand>
</feature>
<evidence type="ECO:0000256" key="5">
    <source>
        <dbReference type="ARBA" id="ARBA00022975"/>
    </source>
</evidence>
<proteinExistence type="inferred from homology"/>
<dbReference type="Pfam" id="PF00156">
    <property type="entry name" value="Pribosyltran"/>
    <property type="match status" value="1"/>
</dbReference>
<keyword evidence="6" id="KW-0460">Magnesium</keyword>
<dbReference type="NCBIfam" id="TIGR00336">
    <property type="entry name" value="pyrE"/>
    <property type="match status" value="1"/>
</dbReference>
<dbReference type="InterPro" id="IPR004467">
    <property type="entry name" value="Or_phspho_trans_dom"/>
</dbReference>
<dbReference type="GO" id="GO:0000287">
    <property type="term" value="F:magnesium ion binding"/>
    <property type="evidence" value="ECO:0007669"/>
    <property type="project" value="UniProtKB-UniRule"/>
</dbReference>
<dbReference type="Gene3D" id="3.40.50.2020">
    <property type="match status" value="1"/>
</dbReference>
<dbReference type="HAMAP" id="MF_01208">
    <property type="entry name" value="PyrE"/>
    <property type="match status" value="1"/>
</dbReference>
<sequence>MNKSIASILLEIEAVMFKPDQPFTWSSGILSPIYCDNRLLMSYPNERRVVINAFSQMIQDTYPEAECLAATATAGIPHAAWLSEQLQLPMVYVRSGKKKHGKGNQIEGKLSKGTKVVVIEDLISTGGSAIETAEVLRDYGAEVSGIAAIFSYGLPKAKQNSEKHRIKMTTLTAYDELIEAAVSGEYIEAAELDSLRAWRKAPEKWA</sequence>
<evidence type="ECO:0000313" key="9">
    <source>
        <dbReference type="Proteomes" id="UP000199318"/>
    </source>
</evidence>
<protein>
    <recommendedName>
        <fullName evidence="2 6">Orotate phosphoribosyltransferase</fullName>
        <shortName evidence="6">OPRT</shortName>
        <shortName evidence="6">OPRTase</shortName>
        <ecNumber evidence="2 6">2.4.2.10</ecNumber>
    </recommendedName>
</protein>
<evidence type="ECO:0000256" key="4">
    <source>
        <dbReference type="ARBA" id="ARBA00022679"/>
    </source>
</evidence>
<comment type="subunit">
    <text evidence="6">Homodimer.</text>
</comment>
<evidence type="ECO:0000256" key="2">
    <source>
        <dbReference type="ARBA" id="ARBA00011971"/>
    </source>
</evidence>